<dbReference type="OrthoDB" id="9804723at2"/>
<dbReference type="InterPro" id="IPR029058">
    <property type="entry name" value="AB_hydrolase_fold"/>
</dbReference>
<accession>A0A2U2CC73</accession>
<dbReference type="Gene3D" id="3.40.50.1820">
    <property type="entry name" value="alpha/beta hydrolase"/>
    <property type="match status" value="1"/>
</dbReference>
<gene>
    <name evidence="2" type="ORF">C4N9_07015</name>
</gene>
<evidence type="ECO:0000259" key="1">
    <source>
        <dbReference type="Pfam" id="PF12697"/>
    </source>
</evidence>
<dbReference type="PANTHER" id="PTHR43194">
    <property type="entry name" value="HYDROLASE ALPHA/BETA FOLD FAMILY"/>
    <property type="match status" value="1"/>
</dbReference>
<dbReference type="Pfam" id="PF12697">
    <property type="entry name" value="Abhydrolase_6"/>
    <property type="match status" value="1"/>
</dbReference>
<keyword evidence="2" id="KW-0378">Hydrolase</keyword>
<reference evidence="2 3" key="1">
    <citation type="submission" date="2018-05" db="EMBL/GenBank/DDBJ databases">
        <title>Pararhodobacter marina sp. nov., isolated from deep-sea water of the Indian Ocean.</title>
        <authorList>
            <person name="Lai Q.Sr."/>
            <person name="Liu X."/>
            <person name="Shao Z."/>
        </authorList>
    </citation>
    <scope>NUCLEOTIDE SEQUENCE [LARGE SCALE GENOMIC DNA]</scope>
    <source>
        <strain evidence="2 3">CIC4N-9</strain>
    </source>
</reference>
<dbReference type="InterPro" id="IPR050228">
    <property type="entry name" value="Carboxylesterase_BioH"/>
</dbReference>
<dbReference type="InterPro" id="IPR000073">
    <property type="entry name" value="AB_hydrolase_1"/>
</dbReference>
<dbReference type="SUPFAM" id="SSF53474">
    <property type="entry name" value="alpha/beta-Hydrolases"/>
    <property type="match status" value="1"/>
</dbReference>
<evidence type="ECO:0000313" key="2">
    <source>
        <dbReference type="EMBL" id="PWE29495.1"/>
    </source>
</evidence>
<dbReference type="GeneID" id="94364633"/>
<proteinExistence type="predicted"/>
<evidence type="ECO:0000313" key="3">
    <source>
        <dbReference type="Proteomes" id="UP000244940"/>
    </source>
</evidence>
<dbReference type="GO" id="GO:0016787">
    <property type="term" value="F:hydrolase activity"/>
    <property type="evidence" value="ECO:0007669"/>
    <property type="project" value="UniProtKB-KW"/>
</dbReference>
<organism evidence="2 3">
    <name type="scientific">Pararhodobacter marinus</name>
    <dbReference type="NCBI Taxonomy" id="2184063"/>
    <lineage>
        <taxon>Bacteria</taxon>
        <taxon>Pseudomonadati</taxon>
        <taxon>Pseudomonadota</taxon>
        <taxon>Alphaproteobacteria</taxon>
        <taxon>Rhodobacterales</taxon>
        <taxon>Paracoccaceae</taxon>
        <taxon>Pararhodobacter</taxon>
    </lineage>
</organism>
<dbReference type="PANTHER" id="PTHR43194:SF2">
    <property type="entry name" value="PEROXISOMAL MEMBRANE PROTEIN LPX1"/>
    <property type="match status" value="1"/>
</dbReference>
<dbReference type="PRINTS" id="PR00111">
    <property type="entry name" value="ABHYDROLASE"/>
</dbReference>
<protein>
    <submittedName>
        <fullName evidence="2">Alpha/beta hydrolase</fullName>
    </submittedName>
</protein>
<dbReference type="AlphaFoldDB" id="A0A2U2CC73"/>
<sequence>MTRQDDSRLYAERGGTGKRLVVLLHGLGATGAVWHRVTPLIEAHGCRWIAPDLRGHGASHPGGAFGIGNHAADIADLLADEDPATTLILGHSFGGAVGALMAGGLFGPLPARLVTLGTKLDWTPEEIANAHALARKPARIFETQAEARERFAKVSGLWGLVSPDAPEMARGVVAEGAGYRLAMDSRVFVVAGAAIDAIFAAVQAPMRVAAGAEDPMVSLAAMQRHDAGAVQLPGQPHNAHVTAPDAVVSLLFD</sequence>
<name>A0A2U2CC73_9RHOB</name>
<comment type="caution">
    <text evidence="2">The sequence shown here is derived from an EMBL/GenBank/DDBJ whole genome shotgun (WGS) entry which is preliminary data.</text>
</comment>
<dbReference type="RefSeq" id="WP_109532609.1">
    <property type="nucleotide sequence ID" value="NZ_QEYD01000004.1"/>
</dbReference>
<feature type="domain" description="AB hydrolase-1" evidence="1">
    <location>
        <begin position="21"/>
        <end position="249"/>
    </location>
</feature>
<dbReference type="EMBL" id="QEYD01000004">
    <property type="protein sequence ID" value="PWE29495.1"/>
    <property type="molecule type" value="Genomic_DNA"/>
</dbReference>
<keyword evidence="3" id="KW-1185">Reference proteome</keyword>
<dbReference type="Proteomes" id="UP000244940">
    <property type="component" value="Unassembled WGS sequence"/>
</dbReference>